<dbReference type="EMBL" id="MGDT01000004">
    <property type="protein sequence ID" value="OGL67012.1"/>
    <property type="molecule type" value="Genomic_DNA"/>
</dbReference>
<comment type="caution">
    <text evidence="3">The sequence shown here is derived from an EMBL/GenBank/DDBJ whole genome shotgun (WGS) entry which is preliminary data.</text>
</comment>
<sequence>MKNIYHKITAGASVLPLLLPFATNAQQQGGGLSGAQGQLTGIGTALGGINTQGAGALPALIGRLINAFLGVLGIILVVYLVWAGFLWMTASGEEEKVKKAKAMIQQSVIGMVIVIAAYAIASFVINVLVGATG</sequence>
<dbReference type="Proteomes" id="UP000177885">
    <property type="component" value="Unassembled WGS sequence"/>
</dbReference>
<evidence type="ECO:0000256" key="1">
    <source>
        <dbReference type="SAM" id="Phobius"/>
    </source>
</evidence>
<protein>
    <submittedName>
        <fullName evidence="3">Uncharacterized protein</fullName>
    </submittedName>
</protein>
<dbReference type="NCBIfam" id="NF045849">
    <property type="entry name" value="ICE_MMCAP2_0565"/>
    <property type="match status" value="1"/>
</dbReference>
<feature type="signal peptide" evidence="2">
    <location>
        <begin position="1"/>
        <end position="25"/>
    </location>
</feature>
<organism evidence="3 4">
    <name type="scientific">Candidatus Uhrbacteria bacterium RIFCSPHIGHO2_01_FULL_63_20</name>
    <dbReference type="NCBI Taxonomy" id="1802385"/>
    <lineage>
        <taxon>Bacteria</taxon>
        <taxon>Candidatus Uhriibacteriota</taxon>
    </lineage>
</organism>
<feature type="transmembrane region" description="Helical" evidence="1">
    <location>
        <begin position="67"/>
        <end position="87"/>
    </location>
</feature>
<keyword evidence="1" id="KW-0812">Transmembrane</keyword>
<name>A0A1F7TM12_9BACT</name>
<feature type="chain" id="PRO_5009532850" evidence="2">
    <location>
        <begin position="26"/>
        <end position="133"/>
    </location>
</feature>
<accession>A0A1F7TM12</accession>
<evidence type="ECO:0000313" key="4">
    <source>
        <dbReference type="Proteomes" id="UP000177885"/>
    </source>
</evidence>
<reference evidence="3 4" key="1">
    <citation type="journal article" date="2016" name="Nat. Commun.">
        <title>Thousands of microbial genomes shed light on interconnected biogeochemical processes in an aquifer system.</title>
        <authorList>
            <person name="Anantharaman K."/>
            <person name="Brown C.T."/>
            <person name="Hug L.A."/>
            <person name="Sharon I."/>
            <person name="Castelle C.J."/>
            <person name="Probst A.J."/>
            <person name="Thomas B.C."/>
            <person name="Singh A."/>
            <person name="Wilkins M.J."/>
            <person name="Karaoz U."/>
            <person name="Brodie E.L."/>
            <person name="Williams K.H."/>
            <person name="Hubbard S.S."/>
            <person name="Banfield J.F."/>
        </authorList>
    </citation>
    <scope>NUCLEOTIDE SEQUENCE [LARGE SCALE GENOMIC DNA]</scope>
</reference>
<gene>
    <name evidence="3" type="ORF">A2856_00800</name>
</gene>
<evidence type="ECO:0000256" key="2">
    <source>
        <dbReference type="SAM" id="SignalP"/>
    </source>
</evidence>
<feature type="transmembrane region" description="Helical" evidence="1">
    <location>
        <begin position="108"/>
        <end position="129"/>
    </location>
</feature>
<dbReference type="AlphaFoldDB" id="A0A1F7TM12"/>
<proteinExistence type="predicted"/>
<keyword evidence="1" id="KW-0472">Membrane</keyword>
<dbReference type="STRING" id="1802385.A2856_00800"/>
<keyword evidence="2" id="KW-0732">Signal</keyword>
<dbReference type="Pfam" id="PF18895">
    <property type="entry name" value="T4SS_pilin"/>
    <property type="match status" value="1"/>
</dbReference>
<dbReference type="InterPro" id="IPR043993">
    <property type="entry name" value="T4SS_pilin"/>
</dbReference>
<evidence type="ECO:0000313" key="3">
    <source>
        <dbReference type="EMBL" id="OGL67012.1"/>
    </source>
</evidence>
<keyword evidence="1" id="KW-1133">Transmembrane helix</keyword>